<evidence type="ECO:0000313" key="2">
    <source>
        <dbReference type="Proteomes" id="UP000722459"/>
    </source>
</evidence>
<accession>A0A8T5GEZ7</accession>
<evidence type="ECO:0000313" key="1">
    <source>
        <dbReference type="EMBL" id="MBT4870400.1"/>
    </source>
</evidence>
<dbReference type="AlphaFoldDB" id="A0A8T5GEZ7"/>
<comment type="caution">
    <text evidence="1">The sequence shown here is derived from an EMBL/GenBank/DDBJ whole genome shotgun (WGS) entry which is preliminary data.</text>
</comment>
<sequence length="138" mass="15997">MKISIIGYKESSVNIFASLAKELSKKISGLELEERFVPELEDIPEIALECTTESDFVVVFALSEEKELVEQIKEKLIDVELKTKVRILKEIRDDSFSSLEEEYYLEEKDKLVEELSQKIVDILFNENAFEPEDKEFGL</sequence>
<organism evidence="1 2">
    <name type="scientific">Candidatus Iainarchaeum sp</name>
    <dbReference type="NCBI Taxonomy" id="3101447"/>
    <lineage>
        <taxon>Archaea</taxon>
        <taxon>Candidatus Iainarchaeota</taxon>
        <taxon>Candidatus Iainarchaeia</taxon>
        <taxon>Candidatus Iainarchaeales</taxon>
        <taxon>Candidatus Iainarchaeaceae</taxon>
        <taxon>Candidatus Iainarchaeum</taxon>
    </lineage>
</organism>
<dbReference type="EMBL" id="JABJNZ010000034">
    <property type="protein sequence ID" value="MBT4870400.1"/>
    <property type="molecule type" value="Genomic_DNA"/>
</dbReference>
<dbReference type="Proteomes" id="UP000722459">
    <property type="component" value="Unassembled WGS sequence"/>
</dbReference>
<proteinExistence type="predicted"/>
<gene>
    <name evidence="1" type="ORF">HON47_02410</name>
</gene>
<reference evidence="1" key="1">
    <citation type="journal article" date="2021" name="ISME J.">
        <title>Mercury methylation by metabolically versatile and cosmopolitan marine bacteria.</title>
        <authorList>
            <person name="Lin H."/>
            <person name="Ascher D.B."/>
            <person name="Myung Y."/>
            <person name="Lamborg C.H."/>
            <person name="Hallam S.J."/>
            <person name="Gionfriddo C.M."/>
            <person name="Holt K.E."/>
            <person name="Moreau J.W."/>
        </authorList>
    </citation>
    <scope>NUCLEOTIDE SEQUENCE</scope>
    <source>
        <strain evidence="1">SI075_bin30</strain>
    </source>
</reference>
<protein>
    <submittedName>
        <fullName evidence="1">Uncharacterized protein</fullName>
    </submittedName>
</protein>
<name>A0A8T5GEZ7_9ARCH</name>